<keyword evidence="6 7" id="KW-0675">Receptor</keyword>
<dbReference type="Proteomes" id="UP000287033">
    <property type="component" value="Unassembled WGS sequence"/>
</dbReference>
<keyword evidence="5 9" id="KW-0472">Membrane</keyword>
<feature type="transmembrane region" description="Helical" evidence="9">
    <location>
        <begin position="308"/>
        <end position="330"/>
    </location>
</feature>
<dbReference type="AlphaFoldDB" id="A0A401SYE4"/>
<dbReference type="OrthoDB" id="5987909at2759"/>
<feature type="transmembrane region" description="Helical" evidence="9">
    <location>
        <begin position="122"/>
        <end position="140"/>
    </location>
</feature>
<dbReference type="GO" id="GO:0032870">
    <property type="term" value="P:cellular response to hormone stimulus"/>
    <property type="evidence" value="ECO:0007669"/>
    <property type="project" value="TreeGrafter"/>
</dbReference>
<keyword evidence="12" id="KW-1185">Reference proteome</keyword>
<keyword evidence="2" id="KW-1003">Cell membrane</keyword>
<evidence type="ECO:0000256" key="2">
    <source>
        <dbReference type="ARBA" id="ARBA00022475"/>
    </source>
</evidence>
<dbReference type="InterPro" id="IPR017452">
    <property type="entry name" value="GPCR_Rhodpsn_7TM"/>
</dbReference>
<evidence type="ECO:0000256" key="6">
    <source>
        <dbReference type="ARBA" id="ARBA00023170"/>
    </source>
</evidence>
<dbReference type="PANTHER" id="PTHR24241">
    <property type="entry name" value="NEUROPEPTIDE RECEPTOR-RELATED G-PROTEIN COUPLED RECEPTOR"/>
    <property type="match status" value="1"/>
</dbReference>
<sequence>MCCFMDPAMILDSPFERNFSLDAWSVNSTGNVSDVFELPLYHRQMRIISMTVIFSLALIGNLAVLHRNCCSQSRRRKIDALVSNLAAADLCVSVLLLLSQIIQEALEEEWLAGDVACKMFKVFQAFGLIASSGIIVIVALERHHVIVNPLASPLPTRILTAIIWIGAFVLSLPQAFVFKLTVQEGREKCLSVFGHLPKWHFQVYIMFGAVIVFLAPFCTLCVAYTRILWIIWRQKQHIRKGKASENVNQKQQRKVQIHRTDCSIPRAKVKTLKMTLVMIIFFVVCRLLYFIIEMKVAFGTITETDTKVITVLGIFVVSNSAGNPYVYLFFKTNNVYFRRLEKTVCFTCLKDYRENTFHRELCAIGKRVEHSRTTLKRPPSTQFPLSDSCFSTGNSHPEGVLSEERIPQPGSLSIAGSDHCYSFS</sequence>
<comment type="subcellular location">
    <subcellularLocation>
        <location evidence="1">Cell membrane</location>
        <topology evidence="1">Multi-pass membrane protein</topology>
    </subcellularLocation>
</comment>
<feature type="region of interest" description="Disordered" evidence="8">
    <location>
        <begin position="394"/>
        <end position="413"/>
    </location>
</feature>
<feature type="domain" description="G-protein coupled receptors family 1 profile" evidence="10">
    <location>
        <begin position="60"/>
        <end position="327"/>
    </location>
</feature>
<keyword evidence="7" id="KW-0297">G-protein coupled receptor</keyword>
<evidence type="ECO:0000256" key="7">
    <source>
        <dbReference type="RuleBase" id="RU000688"/>
    </source>
</evidence>
<dbReference type="SUPFAM" id="SSF81321">
    <property type="entry name" value="Family A G protein-coupled receptor-like"/>
    <property type="match status" value="1"/>
</dbReference>
<dbReference type="PRINTS" id="PR00237">
    <property type="entry name" value="GPCRRHODOPSN"/>
</dbReference>
<dbReference type="GO" id="GO:0042277">
    <property type="term" value="F:peptide binding"/>
    <property type="evidence" value="ECO:0007669"/>
    <property type="project" value="TreeGrafter"/>
</dbReference>
<dbReference type="OMA" id="CFQKTNA"/>
<feature type="transmembrane region" description="Helical" evidence="9">
    <location>
        <begin position="78"/>
        <end position="102"/>
    </location>
</feature>
<dbReference type="Gene3D" id="1.20.1070.10">
    <property type="entry name" value="Rhodopsin 7-helix transmembrane proteins"/>
    <property type="match status" value="1"/>
</dbReference>
<feature type="transmembrane region" description="Helical" evidence="9">
    <location>
        <begin position="201"/>
        <end position="232"/>
    </location>
</feature>
<name>A0A401SYE4_CHIPU</name>
<protein>
    <recommendedName>
        <fullName evidence="10">G-protein coupled receptors family 1 profile domain-containing protein</fullName>
    </recommendedName>
</protein>
<evidence type="ECO:0000256" key="5">
    <source>
        <dbReference type="ARBA" id="ARBA00023136"/>
    </source>
</evidence>
<feature type="transmembrane region" description="Helical" evidence="9">
    <location>
        <begin position="47"/>
        <end position="66"/>
    </location>
</feature>
<comment type="caution">
    <text evidence="11">The sequence shown here is derived from an EMBL/GenBank/DDBJ whole genome shotgun (WGS) entry which is preliminary data.</text>
</comment>
<reference evidence="11 12" key="1">
    <citation type="journal article" date="2018" name="Nat. Ecol. Evol.">
        <title>Shark genomes provide insights into elasmobranch evolution and the origin of vertebrates.</title>
        <authorList>
            <person name="Hara Y"/>
            <person name="Yamaguchi K"/>
            <person name="Onimaru K"/>
            <person name="Kadota M"/>
            <person name="Koyanagi M"/>
            <person name="Keeley SD"/>
            <person name="Tatsumi K"/>
            <person name="Tanaka K"/>
            <person name="Motone F"/>
            <person name="Kageyama Y"/>
            <person name="Nozu R"/>
            <person name="Adachi N"/>
            <person name="Nishimura O"/>
            <person name="Nakagawa R"/>
            <person name="Tanegashima C"/>
            <person name="Kiyatake I"/>
            <person name="Matsumoto R"/>
            <person name="Murakumo K"/>
            <person name="Nishida K"/>
            <person name="Terakita A"/>
            <person name="Kuratani S"/>
            <person name="Sato K"/>
            <person name="Hyodo S Kuraku.S."/>
        </authorList>
    </citation>
    <scope>NUCLEOTIDE SEQUENCE [LARGE SCALE GENOMIC DNA]</scope>
</reference>
<evidence type="ECO:0000256" key="3">
    <source>
        <dbReference type="ARBA" id="ARBA00022692"/>
    </source>
</evidence>
<accession>A0A401SYE4</accession>
<feature type="transmembrane region" description="Helical" evidence="9">
    <location>
        <begin position="161"/>
        <end position="181"/>
    </location>
</feature>
<comment type="similarity">
    <text evidence="7">Belongs to the G-protein coupled receptor 1 family.</text>
</comment>
<evidence type="ECO:0000256" key="1">
    <source>
        <dbReference type="ARBA" id="ARBA00004651"/>
    </source>
</evidence>
<evidence type="ECO:0000313" key="11">
    <source>
        <dbReference type="EMBL" id="GCC35336.1"/>
    </source>
</evidence>
<dbReference type="EMBL" id="BEZZ01000686">
    <property type="protein sequence ID" value="GCC35336.1"/>
    <property type="molecule type" value="Genomic_DNA"/>
</dbReference>
<evidence type="ECO:0000259" key="10">
    <source>
        <dbReference type="PROSITE" id="PS50262"/>
    </source>
</evidence>
<gene>
    <name evidence="11" type="ORF">chiPu_0013819</name>
</gene>
<evidence type="ECO:0000313" key="12">
    <source>
        <dbReference type="Proteomes" id="UP000287033"/>
    </source>
</evidence>
<evidence type="ECO:0000256" key="8">
    <source>
        <dbReference type="SAM" id="MobiDB-lite"/>
    </source>
</evidence>
<dbReference type="InterPro" id="IPR000276">
    <property type="entry name" value="GPCR_Rhodpsn"/>
</dbReference>
<organism evidence="11 12">
    <name type="scientific">Chiloscyllium punctatum</name>
    <name type="common">Brownbanded bambooshark</name>
    <name type="synonym">Hemiscyllium punctatum</name>
    <dbReference type="NCBI Taxonomy" id="137246"/>
    <lineage>
        <taxon>Eukaryota</taxon>
        <taxon>Metazoa</taxon>
        <taxon>Chordata</taxon>
        <taxon>Craniata</taxon>
        <taxon>Vertebrata</taxon>
        <taxon>Chondrichthyes</taxon>
        <taxon>Elasmobranchii</taxon>
        <taxon>Galeomorphii</taxon>
        <taxon>Galeoidea</taxon>
        <taxon>Orectolobiformes</taxon>
        <taxon>Hemiscylliidae</taxon>
        <taxon>Chiloscyllium</taxon>
    </lineage>
</organism>
<dbReference type="PROSITE" id="PS00237">
    <property type="entry name" value="G_PROTEIN_RECEP_F1_1"/>
    <property type="match status" value="1"/>
</dbReference>
<keyword evidence="4 9" id="KW-1133">Transmembrane helix</keyword>
<dbReference type="PROSITE" id="PS50262">
    <property type="entry name" value="G_PROTEIN_RECEP_F1_2"/>
    <property type="match status" value="1"/>
</dbReference>
<evidence type="ECO:0000256" key="9">
    <source>
        <dbReference type="SAM" id="Phobius"/>
    </source>
</evidence>
<dbReference type="STRING" id="137246.A0A401SYE4"/>
<feature type="transmembrane region" description="Helical" evidence="9">
    <location>
        <begin position="274"/>
        <end position="292"/>
    </location>
</feature>
<evidence type="ECO:0000256" key="4">
    <source>
        <dbReference type="ARBA" id="ARBA00022989"/>
    </source>
</evidence>
<keyword evidence="7" id="KW-0807">Transducer</keyword>
<dbReference type="FunFam" id="1.20.1070.10:FF:000458">
    <property type="entry name" value="G protein-coupled receptor 150"/>
    <property type="match status" value="1"/>
</dbReference>
<keyword evidence="3 7" id="KW-0812">Transmembrane</keyword>
<dbReference type="GO" id="GO:0005886">
    <property type="term" value="C:plasma membrane"/>
    <property type="evidence" value="ECO:0007669"/>
    <property type="project" value="UniProtKB-SubCell"/>
</dbReference>
<dbReference type="GO" id="GO:0004930">
    <property type="term" value="F:G protein-coupled receptor activity"/>
    <property type="evidence" value="ECO:0007669"/>
    <property type="project" value="UniProtKB-KW"/>
</dbReference>
<dbReference type="Pfam" id="PF00001">
    <property type="entry name" value="7tm_1"/>
    <property type="match status" value="1"/>
</dbReference>
<dbReference type="PANTHER" id="PTHR24241:SF83">
    <property type="entry name" value="G-PROTEIN COUPLED RECEPTOR 150-RELATED"/>
    <property type="match status" value="1"/>
</dbReference>
<proteinExistence type="inferred from homology"/>